<dbReference type="AlphaFoldDB" id="A0A0B0NE18"/>
<reference evidence="2" key="1">
    <citation type="submission" date="2014-09" db="EMBL/GenBank/DDBJ databases">
        <authorList>
            <person name="Mudge J."/>
            <person name="Ramaraj T."/>
            <person name="Lindquist I.E."/>
            <person name="Bharti A.K."/>
            <person name="Sundararajan A."/>
            <person name="Cameron C.T."/>
            <person name="Woodward J.E."/>
            <person name="May G.D."/>
            <person name="Brubaker C."/>
            <person name="Broadhvest J."/>
            <person name="Wilkins T.A."/>
        </authorList>
    </citation>
    <scope>NUCLEOTIDE SEQUENCE</scope>
    <source>
        <strain evidence="2">cv. AKA8401</strain>
    </source>
</reference>
<keyword evidence="2" id="KW-1185">Reference proteome</keyword>
<evidence type="ECO:0000313" key="1">
    <source>
        <dbReference type="EMBL" id="KHG09261.1"/>
    </source>
</evidence>
<protein>
    <submittedName>
        <fullName evidence="1">Digestive organ expansion factor</fullName>
    </submittedName>
</protein>
<sequence length="47" mass="5388">MSGTWHWPHYESQCMTMSGTWHRATDASSGWTSSKILSHYPAIKGYK</sequence>
<dbReference type="EMBL" id="KN390171">
    <property type="protein sequence ID" value="KHG09261.1"/>
    <property type="molecule type" value="Genomic_DNA"/>
</dbReference>
<proteinExistence type="predicted"/>
<dbReference type="Proteomes" id="UP000032142">
    <property type="component" value="Unassembled WGS sequence"/>
</dbReference>
<evidence type="ECO:0000313" key="2">
    <source>
        <dbReference type="Proteomes" id="UP000032142"/>
    </source>
</evidence>
<name>A0A0B0NE18_GOSAR</name>
<gene>
    <name evidence="1" type="ORF">F383_09672</name>
</gene>
<accession>A0A0B0NE18</accession>
<organism evidence="1 2">
    <name type="scientific">Gossypium arboreum</name>
    <name type="common">Tree cotton</name>
    <name type="synonym">Gossypium nanking</name>
    <dbReference type="NCBI Taxonomy" id="29729"/>
    <lineage>
        <taxon>Eukaryota</taxon>
        <taxon>Viridiplantae</taxon>
        <taxon>Streptophyta</taxon>
        <taxon>Embryophyta</taxon>
        <taxon>Tracheophyta</taxon>
        <taxon>Spermatophyta</taxon>
        <taxon>Magnoliopsida</taxon>
        <taxon>eudicotyledons</taxon>
        <taxon>Gunneridae</taxon>
        <taxon>Pentapetalae</taxon>
        <taxon>rosids</taxon>
        <taxon>malvids</taxon>
        <taxon>Malvales</taxon>
        <taxon>Malvaceae</taxon>
        <taxon>Malvoideae</taxon>
        <taxon>Gossypium</taxon>
    </lineage>
</organism>